<comment type="caution">
    <text evidence="3">The sequence shown here is derived from an EMBL/GenBank/DDBJ whole genome shotgun (WGS) entry which is preliminary data.</text>
</comment>
<evidence type="ECO:0000259" key="2">
    <source>
        <dbReference type="Pfam" id="PF12697"/>
    </source>
</evidence>
<sequence>MCAAVSCPRSPGRRLLDAQAQLEVDCDLIGPHRRQGSVKIDGQPYAVRWWQAPLGETESGEGSSEEVPAQEVVLALHGFSCSSADWASALRRLKPKQATLFVALDWPGHGLTAFEDNSDPEESSSSPTLNEEFPVASGTSGLKPLVDFARAFICQHIRPHLEQIQSLQGNTVSIFGHSLGGLVGLQYAALFPTEVSSVLVVDCFLTKFQWGGALAAILDTAEDDVAFVRRCEMEKQTRTSKTRSNFLSGQTEKKDSSGLSEAAEERGLAWLRESFFPASAVDGGSPRCWLSLTRGTERRWMWFLARGLVDEVFGNIPKTEDGVAFRWSISDAVRELGEKGVLRFVAGDQNEHFMGPTYELVRRAGLMVEVVEGAGHFVMIDREEEFWKKVELGERV</sequence>
<dbReference type="Gene3D" id="3.40.50.1820">
    <property type="entry name" value="alpha/beta hydrolase"/>
    <property type="match status" value="1"/>
</dbReference>
<feature type="region of interest" description="Disordered" evidence="1">
    <location>
        <begin position="240"/>
        <end position="260"/>
    </location>
</feature>
<dbReference type="InterPro" id="IPR029058">
    <property type="entry name" value="AB_hydrolase_fold"/>
</dbReference>
<protein>
    <recommendedName>
        <fullName evidence="2">AB hydrolase-1 domain-containing protein</fullName>
    </recommendedName>
</protein>
<dbReference type="EMBL" id="CAJNNV010028994">
    <property type="protein sequence ID" value="CAE8626574.1"/>
    <property type="molecule type" value="Genomic_DNA"/>
</dbReference>
<name>A0A813GJH6_POLGL</name>
<evidence type="ECO:0000313" key="4">
    <source>
        <dbReference type="Proteomes" id="UP000654075"/>
    </source>
</evidence>
<evidence type="ECO:0000313" key="3">
    <source>
        <dbReference type="EMBL" id="CAE8626574.1"/>
    </source>
</evidence>
<dbReference type="GO" id="GO:0016020">
    <property type="term" value="C:membrane"/>
    <property type="evidence" value="ECO:0007669"/>
    <property type="project" value="TreeGrafter"/>
</dbReference>
<keyword evidence="4" id="KW-1185">Reference proteome</keyword>
<dbReference type="SUPFAM" id="SSF53474">
    <property type="entry name" value="alpha/beta-Hydrolases"/>
    <property type="match status" value="1"/>
</dbReference>
<accession>A0A813GJH6</accession>
<dbReference type="Pfam" id="PF12697">
    <property type="entry name" value="Abhydrolase_6"/>
    <property type="match status" value="1"/>
</dbReference>
<dbReference type="PANTHER" id="PTHR43798">
    <property type="entry name" value="MONOACYLGLYCEROL LIPASE"/>
    <property type="match status" value="1"/>
</dbReference>
<gene>
    <name evidence="3" type="ORF">PGLA1383_LOCUS43501</name>
</gene>
<dbReference type="InterPro" id="IPR000073">
    <property type="entry name" value="AB_hydrolase_1"/>
</dbReference>
<reference evidence="3" key="1">
    <citation type="submission" date="2021-02" db="EMBL/GenBank/DDBJ databases">
        <authorList>
            <person name="Dougan E. K."/>
            <person name="Rhodes N."/>
            <person name="Thang M."/>
            <person name="Chan C."/>
        </authorList>
    </citation>
    <scope>NUCLEOTIDE SEQUENCE</scope>
</reference>
<organism evidence="3 4">
    <name type="scientific">Polarella glacialis</name>
    <name type="common">Dinoflagellate</name>
    <dbReference type="NCBI Taxonomy" id="89957"/>
    <lineage>
        <taxon>Eukaryota</taxon>
        <taxon>Sar</taxon>
        <taxon>Alveolata</taxon>
        <taxon>Dinophyceae</taxon>
        <taxon>Suessiales</taxon>
        <taxon>Suessiaceae</taxon>
        <taxon>Polarella</taxon>
    </lineage>
</organism>
<proteinExistence type="predicted"/>
<dbReference type="PANTHER" id="PTHR43798:SF33">
    <property type="entry name" value="HYDROLASE, PUTATIVE (AFU_ORTHOLOGUE AFUA_2G14860)-RELATED"/>
    <property type="match status" value="1"/>
</dbReference>
<evidence type="ECO:0000256" key="1">
    <source>
        <dbReference type="SAM" id="MobiDB-lite"/>
    </source>
</evidence>
<feature type="domain" description="AB hydrolase-1" evidence="2">
    <location>
        <begin position="73"/>
        <end position="386"/>
    </location>
</feature>
<dbReference type="InterPro" id="IPR050266">
    <property type="entry name" value="AB_hydrolase_sf"/>
</dbReference>
<dbReference type="Proteomes" id="UP000654075">
    <property type="component" value="Unassembled WGS sequence"/>
</dbReference>
<dbReference type="AlphaFoldDB" id="A0A813GJH6"/>
<feature type="region of interest" description="Disordered" evidence="1">
    <location>
        <begin position="113"/>
        <end position="135"/>
    </location>
</feature>